<dbReference type="OrthoDB" id="2237631at2"/>
<comment type="caution">
    <text evidence="2">The sequence shown here is derived from an EMBL/GenBank/DDBJ whole genome shotgun (WGS) entry which is preliminary data.</text>
</comment>
<keyword evidence="1" id="KW-0812">Transmembrane</keyword>
<dbReference type="EMBL" id="SPPD01000016">
    <property type="protein sequence ID" value="TFU97096.1"/>
    <property type="molecule type" value="Genomic_DNA"/>
</dbReference>
<evidence type="ECO:0000256" key="1">
    <source>
        <dbReference type="SAM" id="Phobius"/>
    </source>
</evidence>
<feature type="transmembrane region" description="Helical" evidence="1">
    <location>
        <begin position="70"/>
        <end position="91"/>
    </location>
</feature>
<keyword evidence="1" id="KW-1133">Transmembrane helix</keyword>
<accession>A0A4Y9JAG7</accession>
<evidence type="ECO:0000313" key="2">
    <source>
        <dbReference type="EMBL" id="TFU97096.1"/>
    </source>
</evidence>
<dbReference type="Proteomes" id="UP000297253">
    <property type="component" value="Unassembled WGS sequence"/>
</dbReference>
<sequence length="105" mass="11802">MNSKLRKELKQGLLDEGTVREIAESLFQELEKDRQTEDLRTKRLKIGIPILLGLLLLMQLASALKTGSASPMTLLLVGALFVGILHAFRWLQTGYLILKENQKAN</sequence>
<dbReference type="RefSeq" id="WP_135182584.1">
    <property type="nucleotide sequence ID" value="NZ_JADGKZ010000016.1"/>
</dbReference>
<dbReference type="AlphaFoldDB" id="A0A4Y9JAG7"/>
<organism evidence="2 3">
    <name type="scientific">Streptococcus cuniculi</name>
    <dbReference type="NCBI Taxonomy" id="1432788"/>
    <lineage>
        <taxon>Bacteria</taxon>
        <taxon>Bacillati</taxon>
        <taxon>Bacillota</taxon>
        <taxon>Bacilli</taxon>
        <taxon>Lactobacillales</taxon>
        <taxon>Streptococcaceae</taxon>
        <taxon>Streptococcus</taxon>
    </lineage>
</organism>
<proteinExistence type="predicted"/>
<feature type="transmembrane region" description="Helical" evidence="1">
    <location>
        <begin position="44"/>
        <end position="64"/>
    </location>
</feature>
<reference evidence="2 3" key="1">
    <citation type="submission" date="2019-03" db="EMBL/GenBank/DDBJ databases">
        <title>Diversity of the mouse oral microbiome.</title>
        <authorList>
            <person name="Joseph S."/>
            <person name="Aduse-Opoku J."/>
            <person name="Curtis M."/>
            <person name="Wade W."/>
            <person name="Hashim A."/>
        </authorList>
    </citation>
    <scope>NUCLEOTIDE SEQUENCE [LARGE SCALE GENOMIC DNA]</scope>
    <source>
        <strain evidence="2 3">WM131</strain>
    </source>
</reference>
<evidence type="ECO:0000313" key="3">
    <source>
        <dbReference type="Proteomes" id="UP000297253"/>
    </source>
</evidence>
<keyword evidence="1" id="KW-0472">Membrane</keyword>
<name>A0A4Y9JAG7_9STRE</name>
<protein>
    <submittedName>
        <fullName evidence="2">Uncharacterized protein</fullName>
    </submittedName>
</protein>
<gene>
    <name evidence="2" type="ORF">E4T82_09445</name>
</gene>